<proteinExistence type="predicted"/>
<protein>
    <submittedName>
        <fullName evidence="2">VOC family protein</fullName>
    </submittedName>
</protein>
<reference evidence="2 3" key="1">
    <citation type="submission" date="2019-12" db="EMBL/GenBank/DDBJ databases">
        <title>Genomic-based taxomic classification of the family Erythrobacteraceae.</title>
        <authorList>
            <person name="Xu L."/>
        </authorList>
    </citation>
    <scope>NUCLEOTIDE SEQUENCE [LARGE SCALE GENOMIC DNA]</scope>
    <source>
        <strain evidence="2 3">JCM 17468</strain>
    </source>
</reference>
<evidence type="ECO:0000259" key="1">
    <source>
        <dbReference type="PROSITE" id="PS51819"/>
    </source>
</evidence>
<dbReference type="Gene3D" id="3.10.180.10">
    <property type="entry name" value="2,3-Dihydroxybiphenyl 1,2-Dioxygenase, domain 1"/>
    <property type="match status" value="1"/>
</dbReference>
<dbReference type="RefSeq" id="WP_160659940.1">
    <property type="nucleotide sequence ID" value="NZ_BAABDV010000001.1"/>
</dbReference>
<dbReference type="SUPFAM" id="SSF54593">
    <property type="entry name" value="Glyoxalase/Bleomycin resistance protein/Dihydroxybiphenyl dioxygenase"/>
    <property type="match status" value="1"/>
</dbReference>
<dbReference type="Pfam" id="PF00903">
    <property type="entry name" value="Glyoxalase"/>
    <property type="match status" value="1"/>
</dbReference>
<gene>
    <name evidence="2" type="ORF">GRI47_03325</name>
</gene>
<name>A0A844Y7Q6_9SPHN</name>
<sequence length="131" mass="14160">MPDRTHVSARLEHVNISSSDPDRLADLIAQITGWTRRWEGPAMAGGRTIHLGDAQAYLAIYTNPDVAAGFGKGAPMNHIGIAVSDLDAAEALVAEAGLLPFNQGQYEPGPRSFYFLDWDGIEFEVVSYEAA</sequence>
<dbReference type="InterPro" id="IPR029068">
    <property type="entry name" value="Glyas_Bleomycin-R_OHBP_Dase"/>
</dbReference>
<evidence type="ECO:0000313" key="3">
    <source>
        <dbReference type="Proteomes" id="UP000430272"/>
    </source>
</evidence>
<accession>A0A844Y7Q6</accession>
<dbReference type="InterPro" id="IPR037523">
    <property type="entry name" value="VOC_core"/>
</dbReference>
<dbReference type="AlphaFoldDB" id="A0A844Y7Q6"/>
<organism evidence="2 3">
    <name type="scientific">Qipengyuania pelagi</name>
    <dbReference type="NCBI Taxonomy" id="994320"/>
    <lineage>
        <taxon>Bacteria</taxon>
        <taxon>Pseudomonadati</taxon>
        <taxon>Pseudomonadota</taxon>
        <taxon>Alphaproteobacteria</taxon>
        <taxon>Sphingomonadales</taxon>
        <taxon>Erythrobacteraceae</taxon>
        <taxon>Qipengyuania</taxon>
    </lineage>
</organism>
<dbReference type="CDD" id="cd06587">
    <property type="entry name" value="VOC"/>
    <property type="match status" value="1"/>
</dbReference>
<keyword evidence="3" id="KW-1185">Reference proteome</keyword>
<feature type="domain" description="VOC" evidence="1">
    <location>
        <begin position="10"/>
        <end position="128"/>
    </location>
</feature>
<dbReference type="OrthoDB" id="7355345at2"/>
<comment type="caution">
    <text evidence="2">The sequence shown here is derived from an EMBL/GenBank/DDBJ whole genome shotgun (WGS) entry which is preliminary data.</text>
</comment>
<dbReference type="EMBL" id="WTYD01000001">
    <property type="protein sequence ID" value="MXO53042.1"/>
    <property type="molecule type" value="Genomic_DNA"/>
</dbReference>
<dbReference type="InterPro" id="IPR004360">
    <property type="entry name" value="Glyas_Fos-R_dOase_dom"/>
</dbReference>
<dbReference type="Proteomes" id="UP000430272">
    <property type="component" value="Unassembled WGS sequence"/>
</dbReference>
<evidence type="ECO:0000313" key="2">
    <source>
        <dbReference type="EMBL" id="MXO53042.1"/>
    </source>
</evidence>
<dbReference type="PROSITE" id="PS51819">
    <property type="entry name" value="VOC"/>
    <property type="match status" value="1"/>
</dbReference>